<dbReference type="InterPro" id="IPR013921">
    <property type="entry name" value="Mediator_Med20"/>
</dbReference>
<evidence type="ECO:0000313" key="6">
    <source>
        <dbReference type="EMBL" id="PGH21647.1"/>
    </source>
</evidence>
<evidence type="ECO:0000256" key="2">
    <source>
        <dbReference type="ARBA" id="ARBA00010743"/>
    </source>
</evidence>
<feature type="region of interest" description="Disordered" evidence="5">
    <location>
        <begin position="94"/>
        <end position="134"/>
    </location>
</feature>
<dbReference type="Pfam" id="PF08612">
    <property type="entry name" value="Med20"/>
    <property type="match status" value="1"/>
</dbReference>
<comment type="caution">
    <text evidence="6">The sequence shown here is derived from an EMBL/GenBank/DDBJ whole genome shotgun (WGS) entry which is preliminary data.</text>
</comment>
<evidence type="ECO:0000256" key="5">
    <source>
        <dbReference type="SAM" id="MobiDB-lite"/>
    </source>
</evidence>
<gene>
    <name evidence="4" type="primary">MED20</name>
    <name evidence="6" type="ORF">AJ80_03080</name>
</gene>
<keyword evidence="4" id="KW-0010">Activator</keyword>
<name>A0A2B7YLZ5_POLH7</name>
<dbReference type="AlphaFoldDB" id="A0A2B7YLZ5"/>
<comment type="subcellular location">
    <subcellularLocation>
        <location evidence="1 4">Nucleus</location>
    </subcellularLocation>
</comment>
<dbReference type="OrthoDB" id="1854899at2759"/>
<keyword evidence="4" id="KW-0805">Transcription regulation</keyword>
<keyword evidence="4" id="KW-0804">Transcription</keyword>
<accession>A0A2B7YLZ5</accession>
<evidence type="ECO:0000313" key="7">
    <source>
        <dbReference type="Proteomes" id="UP000224634"/>
    </source>
</evidence>
<reference evidence="6 7" key="1">
    <citation type="submission" date="2017-10" db="EMBL/GenBank/DDBJ databases">
        <title>Comparative genomics in systemic dimorphic fungi from Ajellomycetaceae.</title>
        <authorList>
            <person name="Munoz J.F."/>
            <person name="Mcewen J.G."/>
            <person name="Clay O.K."/>
            <person name="Cuomo C.A."/>
        </authorList>
    </citation>
    <scope>NUCLEOTIDE SEQUENCE [LARGE SCALE GENOMIC DNA]</scope>
    <source>
        <strain evidence="6 7">UAMH7299</strain>
    </source>
</reference>
<organism evidence="6 7">
    <name type="scientific">Polytolypa hystricis (strain UAMH7299)</name>
    <dbReference type="NCBI Taxonomy" id="1447883"/>
    <lineage>
        <taxon>Eukaryota</taxon>
        <taxon>Fungi</taxon>
        <taxon>Dikarya</taxon>
        <taxon>Ascomycota</taxon>
        <taxon>Pezizomycotina</taxon>
        <taxon>Eurotiomycetes</taxon>
        <taxon>Eurotiomycetidae</taxon>
        <taxon>Onygenales</taxon>
        <taxon>Onygenales incertae sedis</taxon>
        <taxon>Polytolypa</taxon>
    </lineage>
</organism>
<sequence>MPVTGVYFIPANPNSPSALATVVDRLREAYDPTITGRWGLEHKLLRDTASCLPPSAYVPLPKLQPRFMQFLSLSHYPTHGFVYTSDRVHPDPWATTGTGTGTATGPTGQQTHPQITHNSHQQQPPFPTTPAKRMMTMDPPSYTSFYTLTLQICEPLWCPRHTVTVPSGIVFEVSDFRIRIGDVRQTAPVTRVRGTIVEIEYRGPSSNRAMPDVEALLEQVGPHGIMFAHAQQAPATSSAAAAAAADTSEPFLTDEDWTIGETLIREFWSRFAIEGAREAIRVPDLGKESREAQSLGKTRLTTAAARPGNNGITGVDLARQYMEVLRFNR</sequence>
<protein>
    <recommendedName>
        <fullName evidence="4">Mediator of RNA polymerase II transcription subunit 20</fullName>
    </recommendedName>
    <alternativeName>
        <fullName evidence="4">Mediator complex subunit 20</fullName>
    </alternativeName>
</protein>
<comment type="function">
    <text evidence="4">Component of the Mediator complex, a coactivator involved in the regulated transcription of nearly all RNA polymerase II-dependent genes. Mediator functions as a bridge to convey information from gene-specific regulatory proteins to the basal RNA polymerase II transcription machinery. Mediator is recruited to promoters by direct interactions with regulatory proteins and serves as a scaffold for the assembly of a functional preinitiation complex with RNA polymerase II and the general transcription factors.</text>
</comment>
<comment type="subunit">
    <text evidence="4">Component of the Mediator complex.</text>
</comment>
<comment type="similarity">
    <text evidence="2 4">Belongs to the Mediator complex subunit 20 family.</text>
</comment>
<dbReference type="EMBL" id="PDNA01000032">
    <property type="protein sequence ID" value="PGH21647.1"/>
    <property type="molecule type" value="Genomic_DNA"/>
</dbReference>
<dbReference type="GO" id="GO:0016592">
    <property type="term" value="C:mediator complex"/>
    <property type="evidence" value="ECO:0007669"/>
    <property type="project" value="InterPro"/>
</dbReference>
<dbReference type="STRING" id="1447883.A0A2B7YLZ5"/>
<evidence type="ECO:0000256" key="3">
    <source>
        <dbReference type="ARBA" id="ARBA00023242"/>
    </source>
</evidence>
<evidence type="ECO:0000256" key="4">
    <source>
        <dbReference type="RuleBase" id="RU364152"/>
    </source>
</evidence>
<proteinExistence type="inferred from homology"/>
<evidence type="ECO:0000256" key="1">
    <source>
        <dbReference type="ARBA" id="ARBA00004123"/>
    </source>
</evidence>
<dbReference type="Proteomes" id="UP000224634">
    <property type="component" value="Unassembled WGS sequence"/>
</dbReference>
<keyword evidence="3 4" id="KW-0539">Nucleus</keyword>
<dbReference type="GO" id="GO:0003712">
    <property type="term" value="F:transcription coregulator activity"/>
    <property type="evidence" value="ECO:0007669"/>
    <property type="project" value="InterPro"/>
</dbReference>
<feature type="compositionally biased region" description="Low complexity" evidence="5">
    <location>
        <begin position="94"/>
        <end position="117"/>
    </location>
</feature>
<dbReference type="GO" id="GO:0006357">
    <property type="term" value="P:regulation of transcription by RNA polymerase II"/>
    <property type="evidence" value="ECO:0007669"/>
    <property type="project" value="InterPro"/>
</dbReference>
<keyword evidence="7" id="KW-1185">Reference proteome</keyword>